<dbReference type="Proteomes" id="UP000053989">
    <property type="component" value="Unassembled WGS sequence"/>
</dbReference>
<evidence type="ECO:0000313" key="3">
    <source>
        <dbReference type="EMBL" id="KIM61891.1"/>
    </source>
</evidence>
<dbReference type="HOGENOM" id="CLU_1526056_0_0_1"/>
<proteinExistence type="predicted"/>
<keyword evidence="4" id="KW-1185">Reference proteome</keyword>
<evidence type="ECO:0000256" key="2">
    <source>
        <dbReference type="SAM" id="Phobius"/>
    </source>
</evidence>
<dbReference type="EMBL" id="KN822047">
    <property type="protein sequence ID" value="KIM61891.1"/>
    <property type="molecule type" value="Genomic_DNA"/>
</dbReference>
<organism evidence="3 4">
    <name type="scientific">Scleroderma citrinum Foug A</name>
    <dbReference type="NCBI Taxonomy" id="1036808"/>
    <lineage>
        <taxon>Eukaryota</taxon>
        <taxon>Fungi</taxon>
        <taxon>Dikarya</taxon>
        <taxon>Basidiomycota</taxon>
        <taxon>Agaricomycotina</taxon>
        <taxon>Agaricomycetes</taxon>
        <taxon>Agaricomycetidae</taxon>
        <taxon>Boletales</taxon>
        <taxon>Sclerodermatineae</taxon>
        <taxon>Sclerodermataceae</taxon>
        <taxon>Scleroderma</taxon>
    </lineage>
</organism>
<evidence type="ECO:0000256" key="1">
    <source>
        <dbReference type="SAM" id="MobiDB-lite"/>
    </source>
</evidence>
<protein>
    <submittedName>
        <fullName evidence="3">Uncharacterized protein</fullName>
    </submittedName>
</protein>
<reference evidence="4" key="2">
    <citation type="submission" date="2015-01" db="EMBL/GenBank/DDBJ databases">
        <title>Evolutionary Origins and Diversification of the Mycorrhizal Mutualists.</title>
        <authorList>
            <consortium name="DOE Joint Genome Institute"/>
            <consortium name="Mycorrhizal Genomics Consortium"/>
            <person name="Kohler A."/>
            <person name="Kuo A."/>
            <person name="Nagy L.G."/>
            <person name="Floudas D."/>
            <person name="Copeland A."/>
            <person name="Barry K.W."/>
            <person name="Cichocki N."/>
            <person name="Veneault-Fourrey C."/>
            <person name="LaButti K."/>
            <person name="Lindquist E.A."/>
            <person name="Lipzen A."/>
            <person name="Lundell T."/>
            <person name="Morin E."/>
            <person name="Murat C."/>
            <person name="Riley R."/>
            <person name="Ohm R."/>
            <person name="Sun H."/>
            <person name="Tunlid A."/>
            <person name="Henrissat B."/>
            <person name="Grigoriev I.V."/>
            <person name="Hibbett D.S."/>
            <person name="Martin F."/>
        </authorList>
    </citation>
    <scope>NUCLEOTIDE SEQUENCE [LARGE SCALE GENOMIC DNA]</scope>
    <source>
        <strain evidence="4">Foug A</strain>
    </source>
</reference>
<keyword evidence="2" id="KW-0472">Membrane</keyword>
<reference evidence="3 4" key="1">
    <citation type="submission" date="2014-04" db="EMBL/GenBank/DDBJ databases">
        <authorList>
            <consortium name="DOE Joint Genome Institute"/>
            <person name="Kuo A."/>
            <person name="Kohler A."/>
            <person name="Nagy L.G."/>
            <person name="Floudas D."/>
            <person name="Copeland A."/>
            <person name="Barry K.W."/>
            <person name="Cichocki N."/>
            <person name="Veneault-Fourrey C."/>
            <person name="LaButti K."/>
            <person name="Lindquist E.A."/>
            <person name="Lipzen A."/>
            <person name="Lundell T."/>
            <person name="Morin E."/>
            <person name="Murat C."/>
            <person name="Sun H."/>
            <person name="Tunlid A."/>
            <person name="Henrissat B."/>
            <person name="Grigoriev I.V."/>
            <person name="Hibbett D.S."/>
            <person name="Martin F."/>
            <person name="Nordberg H.P."/>
            <person name="Cantor M.N."/>
            <person name="Hua S.X."/>
        </authorList>
    </citation>
    <scope>NUCLEOTIDE SEQUENCE [LARGE SCALE GENOMIC DNA]</scope>
    <source>
        <strain evidence="3 4">Foug A</strain>
    </source>
</reference>
<feature type="transmembrane region" description="Helical" evidence="2">
    <location>
        <begin position="108"/>
        <end position="133"/>
    </location>
</feature>
<sequence length="176" mass="19308">MEATMAAMQSVKGAVKTQPVKPKPRVRQSRPTSISTARDDGASQMEVDTYPAPISPTYTSGLTHKPSSNGMAARGNIRALKRHNAMATLADVAVEEQESARVQKQLEVLLHQLCVLFGLLIMLLLTESTLYWLNRIWTPRPPNKRALLFGRVNNWSNEVEADNGDGTPPNTLASNS</sequence>
<keyword evidence="2" id="KW-0812">Transmembrane</keyword>
<gene>
    <name evidence="3" type="ORF">SCLCIDRAFT_25549</name>
</gene>
<feature type="region of interest" description="Disordered" evidence="1">
    <location>
        <begin position="1"/>
        <end position="70"/>
    </location>
</feature>
<evidence type="ECO:0000313" key="4">
    <source>
        <dbReference type="Proteomes" id="UP000053989"/>
    </source>
</evidence>
<dbReference type="InParanoid" id="A0A0C3E1C4"/>
<feature type="compositionally biased region" description="Polar residues" evidence="1">
    <location>
        <begin position="56"/>
        <end position="70"/>
    </location>
</feature>
<dbReference type="AlphaFoldDB" id="A0A0C3E1C4"/>
<accession>A0A0C3E1C4</accession>
<keyword evidence="2" id="KW-1133">Transmembrane helix</keyword>
<name>A0A0C3E1C4_9AGAM</name>